<dbReference type="SUPFAM" id="SSF64005">
    <property type="entry name" value="Undecaprenyl diphosphate synthase"/>
    <property type="match status" value="1"/>
</dbReference>
<keyword evidence="2" id="KW-0573">Peptidoglycan synthesis</keyword>
<gene>
    <name evidence="2 3" type="primary">uppS</name>
    <name evidence="3" type="ORF">DBW92_00100</name>
</gene>
<dbReference type="GO" id="GO:0016094">
    <property type="term" value="P:polyprenol biosynthetic process"/>
    <property type="evidence" value="ECO:0007669"/>
    <property type="project" value="TreeGrafter"/>
</dbReference>
<dbReference type="NCBIfam" id="TIGR00055">
    <property type="entry name" value="uppS"/>
    <property type="match status" value="1"/>
</dbReference>
<feature type="binding site" evidence="2">
    <location>
        <position position="70"/>
    </location>
    <ligand>
        <name>substrate</name>
    </ligand>
</feature>
<keyword evidence="2" id="KW-0460">Magnesium</keyword>
<evidence type="ECO:0000313" key="3">
    <source>
        <dbReference type="EMBL" id="RCL45651.1"/>
    </source>
</evidence>
<dbReference type="Pfam" id="PF01255">
    <property type="entry name" value="Prenyltransf"/>
    <property type="match status" value="1"/>
</dbReference>
<accession>A0A368C825</accession>
<comment type="caution">
    <text evidence="3">The sequence shown here is derived from an EMBL/GenBank/DDBJ whole genome shotgun (WGS) entry which is preliminary data.</text>
</comment>
<feature type="binding site" evidence="2">
    <location>
        <position position="208"/>
    </location>
    <ligand>
        <name>Mg(2+)</name>
        <dbReference type="ChEBI" id="CHEBI:18420"/>
    </ligand>
</feature>
<dbReference type="GO" id="GO:0008834">
    <property type="term" value="F:ditrans,polycis-undecaprenyl-diphosphate synthase [(2E,6E)-farnesyl-diphosphate specific] activity"/>
    <property type="evidence" value="ECO:0007669"/>
    <property type="project" value="UniProtKB-UniRule"/>
</dbReference>
<feature type="binding site" evidence="2">
    <location>
        <begin position="22"/>
        <end position="25"/>
    </location>
    <ligand>
        <name>substrate</name>
    </ligand>
</feature>
<dbReference type="GO" id="GO:0000287">
    <property type="term" value="F:magnesium ion binding"/>
    <property type="evidence" value="ECO:0007669"/>
    <property type="project" value="UniProtKB-UniRule"/>
</dbReference>
<comment type="catalytic activity">
    <reaction evidence="2">
        <text>8 isopentenyl diphosphate + (2E,6E)-farnesyl diphosphate = di-trans,octa-cis-undecaprenyl diphosphate + 8 diphosphate</text>
        <dbReference type="Rhea" id="RHEA:27551"/>
        <dbReference type="ChEBI" id="CHEBI:33019"/>
        <dbReference type="ChEBI" id="CHEBI:58405"/>
        <dbReference type="ChEBI" id="CHEBI:128769"/>
        <dbReference type="ChEBI" id="CHEBI:175763"/>
        <dbReference type="EC" id="2.5.1.31"/>
    </reaction>
</comment>
<feature type="active site" evidence="2">
    <location>
        <position position="21"/>
    </location>
</feature>
<dbReference type="GO" id="GO:0009252">
    <property type="term" value="P:peptidoglycan biosynthetic process"/>
    <property type="evidence" value="ECO:0007669"/>
    <property type="project" value="UniProtKB-UniRule"/>
</dbReference>
<comment type="caution">
    <text evidence="2">Lacks conserved residue(s) required for the propagation of feature annotation.</text>
</comment>
<dbReference type="HAMAP" id="MF_01139">
    <property type="entry name" value="ISPT"/>
    <property type="match status" value="1"/>
</dbReference>
<feature type="binding site" evidence="2">
    <location>
        <begin position="195"/>
        <end position="197"/>
    </location>
    <ligand>
        <name>substrate</name>
    </ligand>
</feature>
<feature type="binding site" evidence="2">
    <location>
        <position position="26"/>
    </location>
    <ligand>
        <name>substrate</name>
    </ligand>
</feature>
<dbReference type="InterPro" id="IPR036424">
    <property type="entry name" value="UPP_synth-like_sf"/>
</dbReference>
<feature type="binding site" evidence="2">
    <location>
        <begin position="66"/>
        <end position="68"/>
    </location>
    <ligand>
        <name>substrate</name>
    </ligand>
</feature>
<dbReference type="InterPro" id="IPR001441">
    <property type="entry name" value="UPP_synth-like"/>
</dbReference>
<dbReference type="AlphaFoldDB" id="A0A368C825"/>
<organism evidence="3 4">
    <name type="scientific">SAR86 cluster bacterium</name>
    <dbReference type="NCBI Taxonomy" id="2030880"/>
    <lineage>
        <taxon>Bacteria</taxon>
        <taxon>Pseudomonadati</taxon>
        <taxon>Pseudomonadota</taxon>
        <taxon>Gammaproteobacteria</taxon>
        <taxon>SAR86 cluster</taxon>
    </lineage>
</organism>
<dbReference type="CDD" id="cd00475">
    <property type="entry name" value="Cis_IPPS"/>
    <property type="match status" value="1"/>
</dbReference>
<comment type="cofactor">
    <cofactor evidence="2">
        <name>Mg(2+)</name>
        <dbReference type="ChEBI" id="CHEBI:18420"/>
    </cofactor>
    <text evidence="2">Binds 2 magnesium ions per subunit.</text>
</comment>
<dbReference type="Proteomes" id="UP000252915">
    <property type="component" value="Unassembled WGS sequence"/>
</dbReference>
<dbReference type="GO" id="GO:0071555">
    <property type="term" value="P:cell wall organization"/>
    <property type="evidence" value="ECO:0007669"/>
    <property type="project" value="UniProtKB-KW"/>
</dbReference>
<comment type="function">
    <text evidence="2">Catalyzes the sequential condensation of isopentenyl diphosphate (IPP) with (2E,6E)-farnesyl diphosphate (E,E-FPP) to yield (2Z,6Z,10Z,14Z,18Z,22Z,26Z,30Z,34E,38E)-undecaprenyl diphosphate (di-trans,octa-cis-UPP). UPP is the precursor of glycosyl carrier lipid in the biosynthesis of bacterial cell wall polysaccharide components such as peptidoglycan and lipopolysaccharide.</text>
</comment>
<keyword evidence="1 2" id="KW-0808">Transferase</keyword>
<dbReference type="PANTHER" id="PTHR10291:SF0">
    <property type="entry name" value="DEHYDRODOLICHYL DIPHOSPHATE SYNTHASE 2"/>
    <property type="match status" value="1"/>
</dbReference>
<feature type="active site" description="Proton acceptor" evidence="2">
    <location>
        <position position="69"/>
    </location>
</feature>
<reference evidence="3 4" key="1">
    <citation type="journal article" date="2018" name="Microbiome">
        <title>Fine metagenomic profile of the Mediterranean stratified and mixed water columns revealed by assembly and recruitment.</title>
        <authorList>
            <person name="Haro-Moreno J.M."/>
            <person name="Lopez-Perez M."/>
            <person name="De La Torre J.R."/>
            <person name="Picazo A."/>
            <person name="Camacho A."/>
            <person name="Rodriguez-Valera F."/>
        </authorList>
    </citation>
    <scope>NUCLEOTIDE SEQUENCE [LARGE SCALE GENOMIC DNA]</scope>
    <source>
        <strain evidence="3">MED-G78</strain>
    </source>
</reference>
<feature type="binding site" evidence="2">
    <location>
        <position position="189"/>
    </location>
    <ligand>
        <name>substrate</name>
    </ligand>
</feature>
<comment type="subunit">
    <text evidence="2">Homodimer.</text>
</comment>
<sequence length="242" mass="27604">MGHPKSNTKSQLLNNVAIIMDGNGRWAKANKLKITQGHERGVRVVKEIVQECVIQKIKSLTIYAFSSENWSRPESEINGIKKLIVDAISDQVPELIEKRVLLNFFGDIDSFGTKIRKRISDAQDDTYIKDPSLQLNVALGYGGRRDIVNTSKYLAQEFKQGNISLDNINEDLFGRVSEVPNDKIDLVIRTGGDKRLSNFLLFQAAYAEIMFIDKLWPDYTKEDFIGCLESFKKVERRFGKRI</sequence>
<proteinExistence type="inferred from homology"/>
<comment type="similarity">
    <text evidence="2">Belongs to the UPP synthase family.</text>
</comment>
<feature type="binding site" evidence="2">
    <location>
        <position position="21"/>
    </location>
    <ligand>
        <name>Mg(2+)</name>
        <dbReference type="ChEBI" id="CHEBI:18420"/>
    </ligand>
</feature>
<protein>
    <recommendedName>
        <fullName evidence="2">Ditrans,polycis-undecaprenyl-diphosphate synthase ((2E,6E)-farnesyl-diphosphate specific)</fullName>
        <ecNumber evidence="2">2.5.1.31</ecNumber>
    </recommendedName>
    <alternativeName>
        <fullName evidence="2">Ditrans,polycis-undecaprenylcistransferase</fullName>
    </alternativeName>
    <alternativeName>
        <fullName evidence="2">Undecaprenyl diphosphate synthase</fullName>
        <shortName evidence="2">UDS</shortName>
    </alternativeName>
    <alternativeName>
        <fullName evidence="2">Undecaprenyl pyrophosphate synthase</fullName>
        <shortName evidence="2">UPP synthase</shortName>
    </alternativeName>
</protein>
<dbReference type="EMBL" id="QOPI01000001">
    <property type="protein sequence ID" value="RCL45651.1"/>
    <property type="molecule type" value="Genomic_DNA"/>
</dbReference>
<keyword evidence="2" id="KW-0961">Cell wall biogenesis/degradation</keyword>
<name>A0A368C825_9GAMM</name>
<dbReference type="PANTHER" id="PTHR10291">
    <property type="entry name" value="DEHYDRODOLICHYL DIPHOSPHATE SYNTHASE FAMILY MEMBER"/>
    <property type="match status" value="1"/>
</dbReference>
<evidence type="ECO:0000256" key="1">
    <source>
        <dbReference type="ARBA" id="ARBA00022679"/>
    </source>
</evidence>
<keyword evidence="2" id="KW-0133">Cell shape</keyword>
<feature type="binding site" evidence="2">
    <location>
        <position position="38"/>
    </location>
    <ligand>
        <name>substrate</name>
    </ligand>
</feature>
<dbReference type="GO" id="GO:0008360">
    <property type="term" value="P:regulation of cell shape"/>
    <property type="evidence" value="ECO:0007669"/>
    <property type="project" value="UniProtKB-KW"/>
</dbReference>
<dbReference type="EC" id="2.5.1.31" evidence="2"/>
<dbReference type="Gene3D" id="3.40.1180.10">
    <property type="entry name" value="Decaprenyl diphosphate synthase-like"/>
    <property type="match status" value="1"/>
</dbReference>
<evidence type="ECO:0000313" key="4">
    <source>
        <dbReference type="Proteomes" id="UP000252915"/>
    </source>
</evidence>
<keyword evidence="2" id="KW-0479">Metal-binding</keyword>
<evidence type="ECO:0000256" key="2">
    <source>
        <dbReference type="HAMAP-Rule" id="MF_01139"/>
    </source>
</evidence>
<feature type="binding site" evidence="2">
    <location>
        <position position="72"/>
    </location>
    <ligand>
        <name>substrate</name>
    </ligand>
</feature>